<evidence type="ECO:0000256" key="3">
    <source>
        <dbReference type="ARBA" id="ARBA00022475"/>
    </source>
</evidence>
<dbReference type="GO" id="GO:0005886">
    <property type="term" value="C:plasma membrane"/>
    <property type="evidence" value="ECO:0007669"/>
    <property type="project" value="UniProtKB-SubCell"/>
</dbReference>
<evidence type="ECO:0000256" key="1">
    <source>
        <dbReference type="ARBA" id="ARBA00004651"/>
    </source>
</evidence>
<keyword evidence="5 7" id="KW-1133">Transmembrane helix</keyword>
<evidence type="ECO:0000313" key="8">
    <source>
        <dbReference type="EMBL" id="RVU31194.1"/>
    </source>
</evidence>
<feature type="transmembrane region" description="Helical" evidence="7">
    <location>
        <begin position="142"/>
        <end position="160"/>
    </location>
</feature>
<feature type="transmembrane region" description="Helical" evidence="7">
    <location>
        <begin position="292"/>
        <end position="313"/>
    </location>
</feature>
<feature type="transmembrane region" description="Helical" evidence="7">
    <location>
        <begin position="264"/>
        <end position="280"/>
    </location>
</feature>
<keyword evidence="9" id="KW-1185">Reference proteome</keyword>
<keyword evidence="4 7" id="KW-0812">Transmembrane</keyword>
<dbReference type="Proteomes" id="UP000282818">
    <property type="component" value="Unassembled WGS sequence"/>
</dbReference>
<feature type="transmembrane region" description="Helical" evidence="7">
    <location>
        <begin position="217"/>
        <end position="237"/>
    </location>
</feature>
<gene>
    <name evidence="8" type="ORF">EOE65_08360</name>
</gene>
<comment type="caution">
    <text evidence="8">The sequence shown here is derived from an EMBL/GenBank/DDBJ whole genome shotgun (WGS) entry which is preliminary data.</text>
</comment>
<evidence type="ECO:0000313" key="9">
    <source>
        <dbReference type="Proteomes" id="UP000282818"/>
    </source>
</evidence>
<name>A0A437Q9E0_9GAMM</name>
<dbReference type="EMBL" id="SACQ01000003">
    <property type="protein sequence ID" value="RVU31194.1"/>
    <property type="molecule type" value="Genomic_DNA"/>
</dbReference>
<feature type="transmembrane region" description="Helical" evidence="7">
    <location>
        <begin position="186"/>
        <end position="205"/>
    </location>
</feature>
<feature type="transmembrane region" description="Helical" evidence="7">
    <location>
        <begin position="108"/>
        <end position="130"/>
    </location>
</feature>
<dbReference type="PANTHER" id="PTHR43299:SF1">
    <property type="entry name" value="UPF0718 PROTEIN YRAQ"/>
    <property type="match status" value="1"/>
</dbReference>
<reference evidence="8 9" key="1">
    <citation type="submission" date="2019-01" db="EMBL/GenBank/DDBJ databases">
        <authorList>
            <person name="Chen W.-M."/>
        </authorList>
    </citation>
    <scope>NUCLEOTIDE SEQUENCE [LARGE SCALE GENOMIC DNA]</scope>
    <source>
        <strain evidence="8 9">HPM-16</strain>
    </source>
</reference>
<feature type="transmembrane region" description="Helical" evidence="7">
    <location>
        <begin position="75"/>
        <end position="102"/>
    </location>
</feature>
<evidence type="ECO:0000256" key="6">
    <source>
        <dbReference type="ARBA" id="ARBA00023136"/>
    </source>
</evidence>
<evidence type="ECO:0000256" key="5">
    <source>
        <dbReference type="ARBA" id="ARBA00022989"/>
    </source>
</evidence>
<keyword evidence="6 7" id="KW-0472">Membrane</keyword>
<dbReference type="Pfam" id="PF03773">
    <property type="entry name" value="ArsP_1"/>
    <property type="match status" value="1"/>
</dbReference>
<accession>A0A437Q9E0</accession>
<comment type="subcellular location">
    <subcellularLocation>
        <location evidence="1">Cell membrane</location>
        <topology evidence="1">Multi-pass membrane protein</topology>
    </subcellularLocation>
</comment>
<evidence type="ECO:0000256" key="4">
    <source>
        <dbReference type="ARBA" id="ARBA00022692"/>
    </source>
</evidence>
<protein>
    <recommendedName>
        <fullName evidence="10">Permease</fullName>
    </recommendedName>
</protein>
<evidence type="ECO:0000256" key="2">
    <source>
        <dbReference type="ARBA" id="ARBA00006386"/>
    </source>
</evidence>
<evidence type="ECO:0008006" key="10">
    <source>
        <dbReference type="Google" id="ProtNLM"/>
    </source>
</evidence>
<evidence type="ECO:0000256" key="7">
    <source>
        <dbReference type="SAM" id="Phobius"/>
    </source>
</evidence>
<feature type="transmembrane region" description="Helical" evidence="7">
    <location>
        <begin position="325"/>
        <end position="350"/>
    </location>
</feature>
<dbReference type="AlphaFoldDB" id="A0A437Q9E0"/>
<feature type="transmembrane region" description="Helical" evidence="7">
    <location>
        <begin position="370"/>
        <end position="388"/>
    </location>
</feature>
<keyword evidence="3" id="KW-1003">Cell membrane</keyword>
<dbReference type="InterPro" id="IPR005524">
    <property type="entry name" value="DUF318"/>
</dbReference>
<comment type="similarity">
    <text evidence="2">Belongs to the UPF0718 family.</text>
</comment>
<feature type="transmembrane region" description="Helical" evidence="7">
    <location>
        <begin position="39"/>
        <end position="63"/>
    </location>
</feature>
<proteinExistence type="inferred from homology"/>
<dbReference type="PANTHER" id="PTHR43299">
    <property type="entry name" value="UPF0718 PROTEIN YRAQ"/>
    <property type="match status" value="1"/>
</dbReference>
<feature type="transmembrane region" description="Helical" evidence="7">
    <location>
        <begin position="400"/>
        <end position="420"/>
    </location>
</feature>
<sequence length="421" mass="43949">MFFMLLAFLAIYFLPIGQARFDNAVLEAIQLTHWYAREHVVLCLLPAFVIAGAMAAFMSQGAVMRYLGPASPKPVALGVASMSGMLLAVCSCTVLPLFGGIYKRGAGLGAAIAFLYAGPAINVMAVVVTAKILGVEMGIARALGAVLFALLIGALMHLIYRSEEALRAQGSTRGFGGGQGEKPTSVIAALFALLVGVLVFANWPAAQTGIWLAIYEIKWGITACLGLMLAGLLVWQWGWSIKALAWLIGAIAAAAAFFPHTPELPVFLAVSGLLLIASQRDSDKLWASESWGFAKQILPLLLGGVFIAGFALGRPESEGIIPASWVAAAVGDNGLASTVVAALLGALMYFSTLTEVPIVEALLGAGMGKGPALALLLAGPALSLPNMLVIRTILGTKKTLIYCALVVVMATAAGLIYGNFW</sequence>
<organism evidence="8 9">
    <name type="scientific">Neptunomonas marina</name>
    <dbReference type="NCBI Taxonomy" id="1815562"/>
    <lineage>
        <taxon>Bacteria</taxon>
        <taxon>Pseudomonadati</taxon>
        <taxon>Pseudomonadota</taxon>
        <taxon>Gammaproteobacteria</taxon>
        <taxon>Oceanospirillales</taxon>
        <taxon>Oceanospirillaceae</taxon>
        <taxon>Neptunomonas</taxon>
    </lineage>
</organism>